<dbReference type="GO" id="GO:0009251">
    <property type="term" value="P:glucan catabolic process"/>
    <property type="evidence" value="ECO:0007669"/>
    <property type="project" value="TreeGrafter"/>
</dbReference>
<dbReference type="Pfam" id="PF01915">
    <property type="entry name" value="Glyco_hydro_3_C"/>
    <property type="match status" value="1"/>
</dbReference>
<reference evidence="8" key="2">
    <citation type="journal article" date="2021" name="PeerJ">
        <title>Extensive microbial diversity within the chicken gut microbiome revealed by metagenomics and culture.</title>
        <authorList>
            <person name="Gilroy R."/>
            <person name="Ravi A."/>
            <person name="Getino M."/>
            <person name="Pursley I."/>
            <person name="Horton D.L."/>
            <person name="Alikhan N.F."/>
            <person name="Baker D."/>
            <person name="Gharbi K."/>
            <person name="Hall N."/>
            <person name="Watson M."/>
            <person name="Adriaenssens E.M."/>
            <person name="Foster-Nyarko E."/>
            <person name="Jarju S."/>
            <person name="Secka A."/>
            <person name="Antonio M."/>
            <person name="Oren A."/>
            <person name="Chaudhuri R.R."/>
            <person name="La Ragione R."/>
            <person name="Hildebrand F."/>
            <person name="Pallen M.J."/>
        </authorList>
    </citation>
    <scope>NUCLEOTIDE SEQUENCE</scope>
    <source>
        <strain evidence="8">13361</strain>
    </source>
</reference>
<evidence type="ECO:0000256" key="3">
    <source>
        <dbReference type="ARBA" id="ARBA00012744"/>
    </source>
</evidence>
<dbReference type="FunFam" id="2.60.40.10:FF:000495">
    <property type="entry name" value="Periplasmic beta-glucosidase"/>
    <property type="match status" value="1"/>
</dbReference>
<dbReference type="PANTHER" id="PTHR30620">
    <property type="entry name" value="PERIPLASMIC BETA-GLUCOSIDASE-RELATED"/>
    <property type="match status" value="1"/>
</dbReference>
<keyword evidence="5 8" id="KW-0378">Hydrolase</keyword>
<dbReference type="InterPro" id="IPR036962">
    <property type="entry name" value="Glyco_hydro_3_N_sf"/>
</dbReference>
<evidence type="ECO:0000256" key="2">
    <source>
        <dbReference type="ARBA" id="ARBA00005336"/>
    </source>
</evidence>
<name>A0A9D1CM53_9FIRM</name>
<keyword evidence="4" id="KW-0732">Signal</keyword>
<evidence type="ECO:0000256" key="4">
    <source>
        <dbReference type="ARBA" id="ARBA00022729"/>
    </source>
</evidence>
<evidence type="ECO:0000256" key="6">
    <source>
        <dbReference type="ARBA" id="ARBA00023295"/>
    </source>
</evidence>
<dbReference type="Gene3D" id="3.20.20.300">
    <property type="entry name" value="Glycoside hydrolase, family 3, N-terminal domain"/>
    <property type="match status" value="1"/>
</dbReference>
<dbReference type="EMBL" id="DVFK01000078">
    <property type="protein sequence ID" value="HIQ67942.1"/>
    <property type="molecule type" value="Genomic_DNA"/>
</dbReference>
<comment type="caution">
    <text evidence="8">The sequence shown here is derived from an EMBL/GenBank/DDBJ whole genome shotgun (WGS) entry which is preliminary data.</text>
</comment>
<dbReference type="SUPFAM" id="SSF52279">
    <property type="entry name" value="Beta-D-glucan exohydrolase, C-terminal domain"/>
    <property type="match status" value="1"/>
</dbReference>
<dbReference type="InterPro" id="IPR002772">
    <property type="entry name" value="Glyco_hydro_3_C"/>
</dbReference>
<dbReference type="Pfam" id="PF00933">
    <property type="entry name" value="Glyco_hydro_3"/>
    <property type="match status" value="1"/>
</dbReference>
<dbReference type="Pfam" id="PF14310">
    <property type="entry name" value="Fn3-like"/>
    <property type="match status" value="1"/>
</dbReference>
<dbReference type="InterPro" id="IPR051915">
    <property type="entry name" value="Cellulose_Degrad_GH3"/>
</dbReference>
<dbReference type="PRINTS" id="PR00133">
    <property type="entry name" value="GLHYDRLASE3"/>
</dbReference>
<dbReference type="GO" id="GO:0008422">
    <property type="term" value="F:beta-glucosidase activity"/>
    <property type="evidence" value="ECO:0007669"/>
    <property type="project" value="UniProtKB-EC"/>
</dbReference>
<dbReference type="PANTHER" id="PTHR30620:SF16">
    <property type="entry name" value="LYSOSOMAL BETA GLUCOSIDASE"/>
    <property type="match status" value="1"/>
</dbReference>
<evidence type="ECO:0000259" key="7">
    <source>
        <dbReference type="SMART" id="SM01217"/>
    </source>
</evidence>
<dbReference type="Proteomes" id="UP000886796">
    <property type="component" value="Unassembled WGS sequence"/>
</dbReference>
<dbReference type="InterPro" id="IPR013783">
    <property type="entry name" value="Ig-like_fold"/>
</dbReference>
<evidence type="ECO:0000313" key="8">
    <source>
        <dbReference type="EMBL" id="HIQ67942.1"/>
    </source>
</evidence>
<dbReference type="Gene3D" id="2.60.40.10">
    <property type="entry name" value="Immunoglobulins"/>
    <property type="match status" value="1"/>
</dbReference>
<protein>
    <recommendedName>
        <fullName evidence="3">beta-glucosidase</fullName>
        <ecNumber evidence="3">3.2.1.21</ecNumber>
    </recommendedName>
</protein>
<dbReference type="AlphaFoldDB" id="A0A9D1CM53"/>
<feature type="domain" description="Fibronectin type III-like" evidence="7">
    <location>
        <begin position="652"/>
        <end position="721"/>
    </location>
</feature>
<reference evidence="8" key="1">
    <citation type="submission" date="2020-10" db="EMBL/GenBank/DDBJ databases">
        <authorList>
            <person name="Gilroy R."/>
        </authorList>
    </citation>
    <scope>NUCLEOTIDE SEQUENCE</scope>
    <source>
        <strain evidence="8">13361</strain>
    </source>
</reference>
<dbReference type="SUPFAM" id="SSF51445">
    <property type="entry name" value="(Trans)glycosidases"/>
    <property type="match status" value="1"/>
</dbReference>
<dbReference type="Gene3D" id="3.40.50.1700">
    <property type="entry name" value="Glycoside hydrolase family 3 C-terminal domain"/>
    <property type="match status" value="1"/>
</dbReference>
<dbReference type="EC" id="3.2.1.21" evidence="3"/>
<comment type="catalytic activity">
    <reaction evidence="1">
        <text>Hydrolysis of terminal, non-reducing beta-D-glucosyl residues with release of beta-D-glucose.</text>
        <dbReference type="EC" id="3.2.1.21"/>
    </reaction>
</comment>
<dbReference type="InterPro" id="IPR036881">
    <property type="entry name" value="Glyco_hydro_3_C_sf"/>
</dbReference>
<keyword evidence="6" id="KW-0326">Glycosidase</keyword>
<organism evidence="8 9">
    <name type="scientific">Candidatus Faecousia excrementigallinarum</name>
    <dbReference type="NCBI Taxonomy" id="2840806"/>
    <lineage>
        <taxon>Bacteria</taxon>
        <taxon>Bacillati</taxon>
        <taxon>Bacillota</taxon>
        <taxon>Clostridia</taxon>
        <taxon>Eubacteriales</taxon>
        <taxon>Oscillospiraceae</taxon>
        <taxon>Faecousia</taxon>
    </lineage>
</organism>
<accession>A0A9D1CM53</accession>
<dbReference type="SMART" id="SM01217">
    <property type="entry name" value="Fn3_like"/>
    <property type="match status" value="1"/>
</dbReference>
<evidence type="ECO:0000313" key="9">
    <source>
        <dbReference type="Proteomes" id="UP000886796"/>
    </source>
</evidence>
<dbReference type="InterPro" id="IPR017853">
    <property type="entry name" value="GH"/>
</dbReference>
<evidence type="ECO:0000256" key="5">
    <source>
        <dbReference type="ARBA" id="ARBA00022801"/>
    </source>
</evidence>
<evidence type="ECO:0000256" key="1">
    <source>
        <dbReference type="ARBA" id="ARBA00000448"/>
    </source>
</evidence>
<gene>
    <name evidence="8" type="ORF">IAB74_05495</name>
</gene>
<dbReference type="InterPro" id="IPR001764">
    <property type="entry name" value="Glyco_hydro_3_N"/>
</dbReference>
<proteinExistence type="inferred from homology"/>
<dbReference type="InterPro" id="IPR026891">
    <property type="entry name" value="Fn3-like"/>
</dbReference>
<comment type="similarity">
    <text evidence="2">Belongs to the glycosyl hydrolase 3 family.</text>
</comment>
<sequence>MKEEALRKLLEDMSLEEKVYQLVQYQGANYAEDAALTGALEQDHITRRGLELAGSTLCIWGADKLRKIQNACMAAQPHHIPMLFMLDVIHGHRTAFPCPLGLAATFSTELVEEGAAVAARESAADGIHVTFAPMADLCRDARWGRCMESSGEDTYLNGQMAAAMVRGFQGADLHSPERIAACVKHFAGYGAAEAGRDYQNVELSEHTLREYYLTGYQAAIDAGAKMVMSAYHTYNGIPCTGNRWLLKDILRGELGFDGLLISDYRSVGEMVPHGYCEDYAQAARAAMEAGVDVDMEGRSYAGNLQKLVEDGLVPMERVDEAVWRVLKLKNDLGLFEDPYHGASEERSQQVQLCPAHRAAARKAAAESAVLLKNEGILPLQPGKIAFIGPYARHRDLRSAWSFSARAEDCVSLEEGAKASPELSGWQLRFASGCTMLDNHTRLAIGRYESSDFGEENQALLREAEEAAQWADTVVLCLGEHRLQSGEAASRVSLHLPEIQQKLLDRVLALNPNTAVLVFSGRPLVLEAESRAKALLACWLPGSEGGPGIVDVLTGKVCPGGKLPMSFPCHEGQLPMSYSSYSTGRPASLTPEMDYASRYLDCGNEPLYPFGYGLSYTGFSLTPTCLSSREMRKGETITAWTELTNTGKVTGTEVVQLYLRDLAGSRVRPVKALKGFRKISLAPGETARVEFTITDEMLRFYTGENQWASEPGQFQVMLGTDSRVTEGSCFLLKE</sequence>